<dbReference type="InterPro" id="IPR002553">
    <property type="entry name" value="Clathrin/coatomer_adapt-like_N"/>
</dbReference>
<evidence type="ECO:0000256" key="3">
    <source>
        <dbReference type="ARBA" id="ARBA00022448"/>
    </source>
</evidence>
<dbReference type="GO" id="GO:0030117">
    <property type="term" value="C:membrane coat"/>
    <property type="evidence" value="ECO:0007669"/>
    <property type="project" value="InterPro"/>
</dbReference>
<dbReference type="PIRSF" id="PIRSF002291">
    <property type="entry name" value="AP_complex_beta"/>
    <property type="match status" value="1"/>
</dbReference>
<dbReference type="GO" id="GO:0012505">
    <property type="term" value="C:endomembrane system"/>
    <property type="evidence" value="ECO:0007669"/>
    <property type="project" value="UniProtKB-SubCell"/>
</dbReference>
<dbReference type="InterPro" id="IPR026739">
    <property type="entry name" value="AP_beta"/>
</dbReference>
<dbReference type="SUPFAM" id="SSF48371">
    <property type="entry name" value="ARM repeat"/>
    <property type="match status" value="1"/>
</dbReference>
<keyword evidence="3 6" id="KW-0813">Transport</keyword>
<reference evidence="8" key="1">
    <citation type="submission" date="2010-02" db="EMBL/GenBank/DDBJ databases">
        <title>Sequencing and annotation of the Blastocystis hominis genome.</title>
        <authorList>
            <person name="Wincker P."/>
        </authorList>
    </citation>
    <scope>NUCLEOTIDE SEQUENCE</scope>
    <source>
        <strain evidence="8">Singapore isolate B</strain>
    </source>
</reference>
<evidence type="ECO:0000256" key="6">
    <source>
        <dbReference type="PIRNR" id="PIRNR002291"/>
    </source>
</evidence>
<comment type="similarity">
    <text evidence="2 6">Belongs to the adaptor complexes large subunit family.</text>
</comment>
<feature type="domain" description="Clathrin/coatomer adaptor adaptin-like N-terminal" evidence="7">
    <location>
        <begin position="59"/>
        <end position="562"/>
    </location>
</feature>
<evidence type="ECO:0000259" key="7">
    <source>
        <dbReference type="Pfam" id="PF01602"/>
    </source>
</evidence>
<dbReference type="GeneID" id="24918571"/>
<name>D8LZ55_BLAHO</name>
<dbReference type="OrthoDB" id="10254310at2759"/>
<keyword evidence="4 6" id="KW-0653">Protein transport</keyword>
<comment type="subcellular location">
    <subcellularLocation>
        <location evidence="1">Endomembrane system</location>
    </subcellularLocation>
</comment>
<dbReference type="InParanoid" id="D8LZ55"/>
<dbReference type="GO" id="GO:0016192">
    <property type="term" value="P:vesicle-mediated transport"/>
    <property type="evidence" value="ECO:0007669"/>
    <property type="project" value="InterPro"/>
</dbReference>
<evidence type="ECO:0000256" key="4">
    <source>
        <dbReference type="ARBA" id="ARBA00022927"/>
    </source>
</evidence>
<gene>
    <name evidence="8" type="ORF">GSBLH_T00001304001</name>
</gene>
<evidence type="ECO:0000256" key="5">
    <source>
        <dbReference type="ARBA" id="ARBA00023136"/>
    </source>
</evidence>
<dbReference type="InterPro" id="IPR011989">
    <property type="entry name" value="ARM-like"/>
</dbReference>
<dbReference type="InterPro" id="IPR016342">
    <property type="entry name" value="AP_complex_bsu_1_2_4"/>
</dbReference>
<evidence type="ECO:0000313" key="8">
    <source>
        <dbReference type="EMBL" id="CBK21094.2"/>
    </source>
</evidence>
<protein>
    <recommendedName>
        <fullName evidence="6">AP complex subunit beta</fullName>
    </recommendedName>
</protein>
<accession>D8LZ55</accession>
<evidence type="ECO:0000256" key="1">
    <source>
        <dbReference type="ARBA" id="ARBA00004308"/>
    </source>
</evidence>
<keyword evidence="5 6" id="KW-0472">Membrane</keyword>
<sequence>MKAAELDRKIENAAKRGYYATKQVYKKIMRKIRGNDVRYFNTTKRGDINDWRIQLHGLDKRQVGKTMKCVIAAMTIGTDVSSLFPDVISCIHNETLELKKLVYLYLLKYAKENPELTLLSVNTFVQDCEDKNPLIRSLALRTMACLRVQSVIEYLVPLLDRCLDDVDPYVRKTAAVCVAKLYDMAPERCEEEGFILRLRKMIGDSSPFVVSNSLFALQDIAETLGTDTVRVNGKLLNRLLVCLEECSEWGQIAILEAISRYIPEDEAEASRIIERVAPRLQHANTAVIMGAVKVILLNIEDCDEELMKATLNKLAHALVSLTSIECAELRYVALRNLRLIIQKVPNLMASTIQVFFCKYNDPYYVKMEKLELLISLATPRHIERILGEFKEYAVQADVPFVRASVRAIARCAIKLETAADRCVNVLLFLLQSKISYIVQEVVLVFADLFRLYPGKYTSVLVPVCSAMELIDEPRARAAMVWIIGEHADVIENADELLEFFVETFHDEKACVQLQLLTAVVKLFVKRPDAGKQLVTTLLTLATAETLSVDLRDRAYLYWRLLSYAPKTAKKVVLSSRASMKPIYEEVMDDDLLYMMLEELGSVASVYYKPAQEFITPKRGPEPVSTNSPLADDDDDELQIDVDNEEGDNSDEDEDSEFDMDIFADSDLCVCLKQRIVPEIEAISGTFWEFAHFLC</sequence>
<keyword evidence="9" id="KW-1185">Reference proteome</keyword>
<dbReference type="AlphaFoldDB" id="D8LZ55"/>
<dbReference type="Pfam" id="PF01602">
    <property type="entry name" value="Adaptin_N"/>
    <property type="match status" value="1"/>
</dbReference>
<dbReference type="GO" id="GO:0006886">
    <property type="term" value="P:intracellular protein transport"/>
    <property type="evidence" value="ECO:0007669"/>
    <property type="project" value="InterPro"/>
</dbReference>
<organism evidence="8">
    <name type="scientific">Blastocystis hominis</name>
    <dbReference type="NCBI Taxonomy" id="12968"/>
    <lineage>
        <taxon>Eukaryota</taxon>
        <taxon>Sar</taxon>
        <taxon>Stramenopiles</taxon>
        <taxon>Bigyra</taxon>
        <taxon>Opalozoa</taxon>
        <taxon>Opalinata</taxon>
        <taxon>Blastocystidae</taxon>
        <taxon>Blastocystis</taxon>
    </lineage>
</organism>
<dbReference type="GO" id="GO:0030276">
    <property type="term" value="F:clathrin binding"/>
    <property type="evidence" value="ECO:0007669"/>
    <property type="project" value="InterPro"/>
</dbReference>
<dbReference type="Proteomes" id="UP000008312">
    <property type="component" value="Unassembled WGS sequence"/>
</dbReference>
<evidence type="ECO:0000256" key="2">
    <source>
        <dbReference type="ARBA" id="ARBA00006613"/>
    </source>
</evidence>
<dbReference type="OMA" id="MAPERCE"/>
<dbReference type="EMBL" id="FN668640">
    <property type="protein sequence ID" value="CBK21094.2"/>
    <property type="molecule type" value="Genomic_DNA"/>
</dbReference>
<dbReference type="InterPro" id="IPR016024">
    <property type="entry name" value="ARM-type_fold"/>
</dbReference>
<dbReference type="PANTHER" id="PTHR11134">
    <property type="entry name" value="ADAPTOR COMPLEX SUBUNIT BETA FAMILY MEMBER"/>
    <property type="match status" value="1"/>
</dbReference>
<proteinExistence type="inferred from homology"/>
<dbReference type="Gene3D" id="1.25.10.10">
    <property type="entry name" value="Leucine-rich Repeat Variant"/>
    <property type="match status" value="1"/>
</dbReference>
<evidence type="ECO:0000313" key="9">
    <source>
        <dbReference type="Proteomes" id="UP000008312"/>
    </source>
</evidence>
<dbReference type="RefSeq" id="XP_012895142.1">
    <property type="nucleotide sequence ID" value="XM_013039688.1"/>
</dbReference>